<dbReference type="InterPro" id="IPR001806">
    <property type="entry name" value="Small_GTPase"/>
</dbReference>
<keyword evidence="4" id="KW-1185">Reference proteome</keyword>
<dbReference type="SUPFAM" id="SSF52540">
    <property type="entry name" value="P-loop containing nucleoside triphosphate hydrolases"/>
    <property type="match status" value="1"/>
</dbReference>
<accession>A0A8H6FRQ6</accession>
<evidence type="ECO:0000256" key="1">
    <source>
        <dbReference type="ARBA" id="ARBA00022741"/>
    </source>
</evidence>
<reference evidence="3 4" key="1">
    <citation type="journal article" date="2020" name="Genomics">
        <title>Complete, high-quality genomes from long-read metagenomic sequencing of two wolf lichen thalli reveals enigmatic genome architecture.</title>
        <authorList>
            <person name="McKenzie S.K."/>
            <person name="Walston R.F."/>
            <person name="Allen J.L."/>
        </authorList>
    </citation>
    <scope>NUCLEOTIDE SEQUENCE [LARGE SCALE GENOMIC DNA]</scope>
    <source>
        <strain evidence="3">WasteWater2</strain>
    </source>
</reference>
<dbReference type="PROSITE" id="PS51420">
    <property type="entry name" value="RHO"/>
    <property type="match status" value="1"/>
</dbReference>
<sequence length="401" mass="44610">MWTANVDILETGPHSLDFRLNEKKILRDYVLVITIATTPRASITRKLYAETSDSSPDVVEEDFKSQDPPLAVKTIYNALADEEEICDEIIRDRLNSLFEIASEIPSNEASTPIEHATCAVQNVQNALTPGDEQPDSSMTGGTYPTLLNPARTAVSGVTTQPGYSVEKTTASKKDRVSMKRLFNTSNRREYHIVVLGAGGVGKSCLIGQFLQNAWIDTYDRTIEDSYRKQIEVDLVSDVIQGRQVILEILDTAGEEQSTAMRELHIKSGQGFLLVFNTTSLSSLDKLSSLHDRIVRIKNDPLTPLVVVGNKCDLKEDRAVSRAKALAVAQSWNAPYYETSARARTNVDEAFVDLCRQVIRRDVAAEQTSVMETKDRKWMGRLHRGAKEMKKKGSLRSGCVIL</sequence>
<dbReference type="OrthoDB" id="5976022at2759"/>
<dbReference type="PROSITE" id="PS51419">
    <property type="entry name" value="RAB"/>
    <property type="match status" value="1"/>
</dbReference>
<dbReference type="InterPro" id="IPR020849">
    <property type="entry name" value="Small_GTPase_Ras-type"/>
</dbReference>
<dbReference type="InterPro" id="IPR027417">
    <property type="entry name" value="P-loop_NTPase"/>
</dbReference>
<evidence type="ECO:0000256" key="2">
    <source>
        <dbReference type="ARBA" id="ARBA00023134"/>
    </source>
</evidence>
<dbReference type="GO" id="GO:0003924">
    <property type="term" value="F:GTPase activity"/>
    <property type="evidence" value="ECO:0007669"/>
    <property type="project" value="InterPro"/>
</dbReference>
<dbReference type="SMART" id="SM00173">
    <property type="entry name" value="RAS"/>
    <property type="match status" value="1"/>
</dbReference>
<dbReference type="InterPro" id="IPR005225">
    <property type="entry name" value="Small_GTP-bd"/>
</dbReference>
<dbReference type="Proteomes" id="UP000578531">
    <property type="component" value="Unassembled WGS sequence"/>
</dbReference>
<dbReference type="NCBIfam" id="TIGR00231">
    <property type="entry name" value="small_GTP"/>
    <property type="match status" value="1"/>
</dbReference>
<dbReference type="PANTHER" id="PTHR24070">
    <property type="entry name" value="RAS, DI-RAS, AND RHEB FAMILY MEMBERS OF SMALL GTPASE SUPERFAMILY"/>
    <property type="match status" value="1"/>
</dbReference>
<dbReference type="Gene3D" id="3.40.50.300">
    <property type="entry name" value="P-loop containing nucleotide triphosphate hydrolases"/>
    <property type="match status" value="1"/>
</dbReference>
<dbReference type="PROSITE" id="PS51421">
    <property type="entry name" value="RAS"/>
    <property type="match status" value="1"/>
</dbReference>
<dbReference type="PRINTS" id="PR00449">
    <property type="entry name" value="RASTRNSFRMNG"/>
</dbReference>
<gene>
    <name evidence="3" type="ORF">HO173_008388</name>
</gene>
<dbReference type="Pfam" id="PF00071">
    <property type="entry name" value="Ras"/>
    <property type="match status" value="1"/>
</dbReference>
<dbReference type="SMART" id="SM00174">
    <property type="entry name" value="RHO"/>
    <property type="match status" value="1"/>
</dbReference>
<keyword evidence="2" id="KW-0342">GTP-binding</keyword>
<protein>
    <submittedName>
        <fullName evidence="3">Uncharacterized protein</fullName>
    </submittedName>
</protein>
<dbReference type="FunFam" id="3.40.50.300:FF:001423">
    <property type="entry name" value="Ras family GTPase"/>
    <property type="match status" value="1"/>
</dbReference>
<comment type="caution">
    <text evidence="3">The sequence shown here is derived from an EMBL/GenBank/DDBJ whole genome shotgun (WGS) entry which is preliminary data.</text>
</comment>
<dbReference type="GO" id="GO:0005525">
    <property type="term" value="F:GTP binding"/>
    <property type="evidence" value="ECO:0007669"/>
    <property type="project" value="UniProtKB-KW"/>
</dbReference>
<proteinExistence type="predicted"/>
<name>A0A8H6FRQ6_9LECA</name>
<dbReference type="GO" id="GO:0007165">
    <property type="term" value="P:signal transduction"/>
    <property type="evidence" value="ECO:0007669"/>
    <property type="project" value="InterPro"/>
</dbReference>
<evidence type="ECO:0000313" key="3">
    <source>
        <dbReference type="EMBL" id="KAF6233456.1"/>
    </source>
</evidence>
<dbReference type="GeneID" id="59290044"/>
<organism evidence="3 4">
    <name type="scientific">Letharia columbiana</name>
    <dbReference type="NCBI Taxonomy" id="112416"/>
    <lineage>
        <taxon>Eukaryota</taxon>
        <taxon>Fungi</taxon>
        <taxon>Dikarya</taxon>
        <taxon>Ascomycota</taxon>
        <taxon>Pezizomycotina</taxon>
        <taxon>Lecanoromycetes</taxon>
        <taxon>OSLEUM clade</taxon>
        <taxon>Lecanoromycetidae</taxon>
        <taxon>Lecanorales</taxon>
        <taxon>Lecanorineae</taxon>
        <taxon>Parmeliaceae</taxon>
        <taxon>Letharia</taxon>
    </lineage>
</organism>
<dbReference type="EMBL" id="JACCJC010000038">
    <property type="protein sequence ID" value="KAF6233456.1"/>
    <property type="molecule type" value="Genomic_DNA"/>
</dbReference>
<dbReference type="GO" id="GO:0016020">
    <property type="term" value="C:membrane"/>
    <property type="evidence" value="ECO:0007669"/>
    <property type="project" value="InterPro"/>
</dbReference>
<keyword evidence="1" id="KW-0547">Nucleotide-binding</keyword>
<dbReference type="SMART" id="SM00175">
    <property type="entry name" value="RAB"/>
    <property type="match status" value="1"/>
</dbReference>
<dbReference type="RefSeq" id="XP_037162874.1">
    <property type="nucleotide sequence ID" value="XM_037310288.1"/>
</dbReference>
<dbReference type="SMART" id="SM00176">
    <property type="entry name" value="RAN"/>
    <property type="match status" value="1"/>
</dbReference>
<dbReference type="AlphaFoldDB" id="A0A8H6FRQ6"/>
<evidence type="ECO:0000313" key="4">
    <source>
        <dbReference type="Proteomes" id="UP000578531"/>
    </source>
</evidence>